<organism evidence="9 10">
    <name type="scientific">Paucilactobacillus wasatchensis</name>
    <dbReference type="NCBI Taxonomy" id="1335616"/>
    <lineage>
        <taxon>Bacteria</taxon>
        <taxon>Bacillati</taxon>
        <taxon>Bacillota</taxon>
        <taxon>Bacilli</taxon>
        <taxon>Lactobacillales</taxon>
        <taxon>Lactobacillaceae</taxon>
        <taxon>Paucilactobacillus</taxon>
    </lineage>
</organism>
<dbReference type="InterPro" id="IPR043129">
    <property type="entry name" value="ATPase_NBD"/>
</dbReference>
<evidence type="ECO:0000256" key="4">
    <source>
        <dbReference type="ARBA" id="ARBA00023306"/>
    </source>
</evidence>
<keyword evidence="1 5" id="KW-1003">Cell membrane</keyword>
<feature type="region of interest" description="Disordered" evidence="7">
    <location>
        <begin position="405"/>
        <end position="459"/>
    </location>
</feature>
<dbReference type="InterPro" id="IPR020823">
    <property type="entry name" value="Cell_div_FtsA"/>
</dbReference>
<comment type="subcellular location">
    <subcellularLocation>
        <location evidence="5">Cell membrane</location>
        <topology evidence="5">Peripheral membrane protein</topology>
        <orientation evidence="5">Cytoplasmic side</orientation>
    </subcellularLocation>
    <text evidence="5">Localizes to the Z ring in an FtsZ-dependent manner. Targeted to the membrane through a conserved C-terminal amphipathic helix.</text>
</comment>
<dbReference type="InterPro" id="IPR050696">
    <property type="entry name" value="FtsA/MreB"/>
</dbReference>
<dbReference type="PATRIC" id="fig|1335616.4.peg.1334"/>
<comment type="caution">
    <text evidence="9">The sequence shown here is derived from an EMBL/GenBank/DDBJ whole genome shotgun (WGS) entry which is preliminary data.</text>
</comment>
<dbReference type="InterPro" id="IPR003494">
    <property type="entry name" value="SHS2_FtsA"/>
</dbReference>
<dbReference type="Proteomes" id="UP000032279">
    <property type="component" value="Unassembled WGS sequence"/>
</dbReference>
<feature type="domain" description="SHS2" evidence="8">
    <location>
        <begin position="7"/>
        <end position="196"/>
    </location>
</feature>
<accession>A0A0D1A8M6</accession>
<dbReference type="Pfam" id="PF02491">
    <property type="entry name" value="SHS2_FTSA"/>
    <property type="match status" value="1"/>
</dbReference>
<keyword evidence="3 5" id="KW-0472">Membrane</keyword>
<evidence type="ECO:0000256" key="7">
    <source>
        <dbReference type="SAM" id="MobiDB-lite"/>
    </source>
</evidence>
<dbReference type="OrthoDB" id="9768127at2"/>
<evidence type="ECO:0000313" key="9">
    <source>
        <dbReference type="EMBL" id="KIS03086.1"/>
    </source>
</evidence>
<dbReference type="PANTHER" id="PTHR32432">
    <property type="entry name" value="CELL DIVISION PROTEIN FTSA-RELATED"/>
    <property type="match status" value="1"/>
</dbReference>
<dbReference type="RefSeq" id="WP_044011062.1">
    <property type="nucleotide sequence ID" value="NZ_AWTT01000032.1"/>
</dbReference>
<dbReference type="AlphaFoldDB" id="A0A0D1A8M6"/>
<proteinExistence type="inferred from homology"/>
<keyword evidence="10" id="KW-1185">Reference proteome</keyword>
<reference evidence="9 10" key="1">
    <citation type="submission" date="2013-08" db="EMBL/GenBank/DDBJ databases">
        <title>Lactobacillus wasatchii sp. WDC04, a late gas producing bacteria isolated from aged chedder cheese.</title>
        <authorList>
            <person name="Oberg C.J."/>
            <person name="Culumber M."/>
            <person name="McMahon D.J."/>
            <person name="Broadbent J.R."/>
            <person name="Oberg T.S."/>
            <person name="Ortaki F."/>
        </authorList>
    </citation>
    <scope>NUCLEOTIDE SEQUENCE [LARGE SCALE GENOMIC DNA]</scope>
    <source>
        <strain evidence="9 10">WDC04</strain>
    </source>
</reference>
<sequence>MDNSGIYVGLDIGTTSIKAIVCENVKGQLNVVGVGNQPSAGLNRGIIVDIDKTAQAISKAIAQAEEKSNVKIKYVIVGLPANYLKIEKCRGMITVASQNQSREITDSDVVAVAKAALTQNIPPEREVIDLLADQFIVDGFDQIKDPRGMVGVRLELHGTLFTGPKTVVHNTKKAIEKAGLTVRDLIVAPLAIGANVLNDGEQDFGTIVIDLGGGQTTTSVIHDHQLKFSYVDAEGGQYITKDISVVLNTSLQNAERLKRDYGFADSSQASDDNTFTVEVVGQQEPTETSEEYLAEIIEARVSQIFDRINARLTDIKALDLPGGIVLTGGVAALPGIADLAATHFGVNARVYVPDQMGIRHPGFTQGLSLASYEAGLVDIDLLIKQALLVEGGQLSEQSFNATVVPHTSASRAKKKELQATKKAARATRKQQATVKTDNDNAEDAKQKQPKKDRLEGVKSFFNNFFD</sequence>
<evidence type="ECO:0000256" key="6">
    <source>
        <dbReference type="PIRNR" id="PIRNR003101"/>
    </source>
</evidence>
<protein>
    <recommendedName>
        <fullName evidence="5 6">Cell division protein FtsA</fullName>
    </recommendedName>
</protein>
<dbReference type="Gene3D" id="3.30.420.40">
    <property type="match status" value="2"/>
</dbReference>
<dbReference type="EMBL" id="AWTT01000032">
    <property type="protein sequence ID" value="KIS03086.1"/>
    <property type="molecule type" value="Genomic_DNA"/>
</dbReference>
<gene>
    <name evidence="5 9" type="primary">ftsA</name>
    <name evidence="9" type="ORF">WDC_1332</name>
</gene>
<dbReference type="SUPFAM" id="SSF53067">
    <property type="entry name" value="Actin-like ATPase domain"/>
    <property type="match status" value="2"/>
</dbReference>
<dbReference type="GO" id="GO:0009898">
    <property type="term" value="C:cytoplasmic side of plasma membrane"/>
    <property type="evidence" value="ECO:0007669"/>
    <property type="project" value="UniProtKB-UniRule"/>
</dbReference>
<evidence type="ECO:0000256" key="2">
    <source>
        <dbReference type="ARBA" id="ARBA00022618"/>
    </source>
</evidence>
<dbReference type="HAMAP" id="MF_02033">
    <property type="entry name" value="FtsA"/>
    <property type="match status" value="1"/>
</dbReference>
<comment type="similarity">
    <text evidence="5 6">Belongs to the FtsA/MreB family.</text>
</comment>
<dbReference type="PIRSF" id="PIRSF003101">
    <property type="entry name" value="FtsA"/>
    <property type="match status" value="1"/>
</dbReference>
<keyword evidence="4 5" id="KW-0131">Cell cycle</keyword>
<evidence type="ECO:0000313" key="10">
    <source>
        <dbReference type="Proteomes" id="UP000032279"/>
    </source>
</evidence>
<evidence type="ECO:0000259" key="8">
    <source>
        <dbReference type="SMART" id="SM00842"/>
    </source>
</evidence>
<dbReference type="STRING" id="1335616.WDC_1332"/>
<dbReference type="CDD" id="cd24048">
    <property type="entry name" value="ASKHA_NBD_FtsA"/>
    <property type="match status" value="1"/>
</dbReference>
<keyword evidence="2 5" id="KW-0132">Cell division</keyword>
<feature type="compositionally biased region" description="Basic and acidic residues" evidence="7">
    <location>
        <begin position="436"/>
        <end position="456"/>
    </location>
</feature>
<evidence type="ECO:0000256" key="5">
    <source>
        <dbReference type="HAMAP-Rule" id="MF_02033"/>
    </source>
</evidence>
<dbReference type="PANTHER" id="PTHR32432:SF4">
    <property type="entry name" value="CELL DIVISION PROTEIN FTSA"/>
    <property type="match status" value="1"/>
</dbReference>
<dbReference type="Pfam" id="PF14450">
    <property type="entry name" value="FtsA"/>
    <property type="match status" value="1"/>
</dbReference>
<evidence type="ECO:0000256" key="1">
    <source>
        <dbReference type="ARBA" id="ARBA00022475"/>
    </source>
</evidence>
<dbReference type="GO" id="GO:0032153">
    <property type="term" value="C:cell division site"/>
    <property type="evidence" value="ECO:0007669"/>
    <property type="project" value="UniProtKB-UniRule"/>
</dbReference>
<comment type="subunit">
    <text evidence="5">Self-interacts. Interacts with FtsZ.</text>
</comment>
<dbReference type="GO" id="GO:0043093">
    <property type="term" value="P:FtsZ-dependent cytokinesis"/>
    <property type="evidence" value="ECO:0007669"/>
    <property type="project" value="UniProtKB-UniRule"/>
</dbReference>
<comment type="function">
    <text evidence="5 6">Cell division protein that is involved in the assembly of the Z ring. May serve as a membrane anchor for the Z ring.</text>
</comment>
<evidence type="ECO:0000256" key="3">
    <source>
        <dbReference type="ARBA" id="ARBA00023136"/>
    </source>
</evidence>
<name>A0A0D1A8M6_9LACO</name>
<dbReference type="SMART" id="SM00842">
    <property type="entry name" value="FtsA"/>
    <property type="match status" value="1"/>
</dbReference>
<dbReference type="NCBIfam" id="TIGR01174">
    <property type="entry name" value="ftsA"/>
    <property type="match status" value="1"/>
</dbReference>